<keyword evidence="8 18" id="KW-0201">Cytochrome c-type biogenesis</keyword>
<evidence type="ECO:0000256" key="13">
    <source>
        <dbReference type="ARBA" id="ARBA00023136"/>
    </source>
</evidence>
<dbReference type="InterPro" id="IPR036249">
    <property type="entry name" value="Thioredoxin-like_sf"/>
</dbReference>
<dbReference type="Gene3D" id="3.40.30.10">
    <property type="entry name" value="Glutaredoxin"/>
    <property type="match status" value="1"/>
</dbReference>
<evidence type="ECO:0000259" key="19">
    <source>
        <dbReference type="PROSITE" id="PS51352"/>
    </source>
</evidence>
<dbReference type="InterPro" id="IPR036929">
    <property type="entry name" value="DsbDN_sf"/>
</dbReference>
<feature type="transmembrane region" description="Helical" evidence="18">
    <location>
        <begin position="369"/>
        <end position="398"/>
    </location>
</feature>
<feature type="signal peptide" evidence="18">
    <location>
        <begin position="1"/>
        <end position="40"/>
    </location>
</feature>
<dbReference type="CDD" id="cd02953">
    <property type="entry name" value="DsbDgamma"/>
    <property type="match status" value="1"/>
</dbReference>
<evidence type="ECO:0000256" key="3">
    <source>
        <dbReference type="ARBA" id="ARBA00022448"/>
    </source>
</evidence>
<feature type="transmembrane region" description="Helical" evidence="18">
    <location>
        <begin position="467"/>
        <end position="485"/>
    </location>
</feature>
<evidence type="ECO:0000256" key="4">
    <source>
        <dbReference type="ARBA" id="ARBA00022475"/>
    </source>
</evidence>
<evidence type="ECO:0000256" key="16">
    <source>
        <dbReference type="ARBA" id="ARBA00047388"/>
    </source>
</evidence>
<evidence type="ECO:0000313" key="21">
    <source>
        <dbReference type="Proteomes" id="UP000294692"/>
    </source>
</evidence>
<comment type="catalytic activity">
    <reaction evidence="16 18">
        <text>[protein]-dithiol + NAD(+) = [protein]-disulfide + NADH + H(+)</text>
        <dbReference type="Rhea" id="RHEA:18749"/>
        <dbReference type="Rhea" id="RHEA-COMP:10593"/>
        <dbReference type="Rhea" id="RHEA-COMP:10594"/>
        <dbReference type="ChEBI" id="CHEBI:15378"/>
        <dbReference type="ChEBI" id="CHEBI:29950"/>
        <dbReference type="ChEBI" id="CHEBI:50058"/>
        <dbReference type="ChEBI" id="CHEBI:57540"/>
        <dbReference type="ChEBI" id="CHEBI:57945"/>
        <dbReference type="EC" id="1.8.1.8"/>
    </reaction>
</comment>
<dbReference type="SUPFAM" id="SSF74863">
    <property type="entry name" value="Thiol:disulfide interchange protein DsbD, N-terminal domain (DsbD-alpha)"/>
    <property type="match status" value="1"/>
</dbReference>
<evidence type="ECO:0000256" key="6">
    <source>
        <dbReference type="ARBA" id="ARBA00022692"/>
    </source>
</evidence>
<dbReference type="InterPro" id="IPR013766">
    <property type="entry name" value="Thioredoxin_domain"/>
</dbReference>
<sequence length="650" mass="68940" precursor="true">MQVFPSMRMNQVAATARAILWWPLALLLALALAMAPQAHAQEDFLEPEQAFRIAAAMATPTELVVQFTVAPDYYMYREQFRFELSPDASLLGEPQYPAGIVKYDPTFDKELEVYLRQVRIRLPLRAGAEAPQTLTVTSQGCADAGLCYAPMESELQLLPTASGYDVTGQGAGPLSVLERQDAASGAGVGGLLELGDMGFADYLASAGVWNIVLICLLLGLLLSFTPCVLPMVPILLTVIAGSAQGKAVPRSRGLSLSLAYVLGMSLVYTLLGVAAGLLGASLAAWLQTPWVLVLFALLLALLALAMFDVFTFQAPTALQSRMNTWLARVPGGRHGGAFLMGMVSALIVGPCVAAPLAGVLLFISQSGDVVLGGLALFALAWGQGVLLLVVGASSGALLPRAGAWMERVKHVFGLLLLATAWWMLMPVLPAGVLTFGWALLALWGAQLFGAFRVAAADAGPWGLLGKAVAWMLAIWGAAIVFGLAAGNTDPLRPLGGLGIAGGQAGIADAGPVRGAAAPLGAVTHPPFVRVSSEAELEAQLAQTTRPVMLDFYADWCVSCIEMERFTFSDPAVAQLMSQFLLLQVDVTANTQEDRALLKRFKLFGPPGIMFFDADGRLLANERVIGFQNAERFGRVLDKVLTARAPLSFLQ</sequence>
<dbReference type="SUPFAM" id="SSF52833">
    <property type="entry name" value="Thioredoxin-like"/>
    <property type="match status" value="1"/>
</dbReference>
<evidence type="ECO:0000256" key="1">
    <source>
        <dbReference type="ARBA" id="ARBA00004429"/>
    </source>
</evidence>
<dbReference type="AlphaFoldDB" id="A0A4V2VSK1"/>
<comment type="caution">
    <text evidence="18">Lacks conserved residue(s) required for the propagation of feature annotation.</text>
</comment>
<dbReference type="PANTHER" id="PTHR32234:SF0">
    <property type="entry name" value="THIOL:DISULFIDE INTERCHANGE PROTEIN DSBD"/>
    <property type="match status" value="1"/>
</dbReference>
<evidence type="ECO:0000256" key="12">
    <source>
        <dbReference type="ARBA" id="ARBA00023027"/>
    </source>
</evidence>
<evidence type="ECO:0000313" key="20">
    <source>
        <dbReference type="EMBL" id="TCV02720.1"/>
    </source>
</evidence>
<keyword evidence="9 18" id="KW-0249">Electron transport</keyword>
<keyword evidence="11 18" id="KW-0560">Oxidoreductase</keyword>
<dbReference type="GO" id="GO:0009055">
    <property type="term" value="F:electron transfer activity"/>
    <property type="evidence" value="ECO:0007669"/>
    <property type="project" value="UniProtKB-UniRule"/>
</dbReference>
<keyword evidence="15 18" id="KW-0676">Redox-active center</keyword>
<feature type="transmembrane region" description="Helical" evidence="18">
    <location>
        <begin position="208"/>
        <end position="236"/>
    </location>
</feature>
<feature type="disulfide bond" description="Redox-active" evidence="18">
    <location>
        <begin position="556"/>
        <end position="559"/>
    </location>
</feature>
<evidence type="ECO:0000256" key="18">
    <source>
        <dbReference type="HAMAP-Rule" id="MF_00399"/>
    </source>
</evidence>
<dbReference type="HAMAP" id="MF_00399">
    <property type="entry name" value="DbsD"/>
    <property type="match status" value="1"/>
</dbReference>
<comment type="caution">
    <text evidence="20">The sequence shown here is derived from an EMBL/GenBank/DDBJ whole genome shotgun (WGS) entry which is preliminary data.</text>
</comment>
<evidence type="ECO:0000256" key="11">
    <source>
        <dbReference type="ARBA" id="ARBA00023002"/>
    </source>
</evidence>
<proteinExistence type="inferred from homology"/>
<dbReference type="Pfam" id="PF13899">
    <property type="entry name" value="Thioredoxin_7"/>
    <property type="match status" value="1"/>
</dbReference>
<feature type="domain" description="Thioredoxin" evidence="19">
    <location>
        <begin position="518"/>
        <end position="641"/>
    </location>
</feature>
<dbReference type="PANTHER" id="PTHR32234">
    <property type="entry name" value="THIOL:DISULFIDE INTERCHANGE PROTEIN DSBD"/>
    <property type="match status" value="1"/>
</dbReference>
<evidence type="ECO:0000256" key="2">
    <source>
        <dbReference type="ARBA" id="ARBA00007241"/>
    </source>
</evidence>
<comment type="function">
    <text evidence="18">Required to facilitate the formation of correct disulfide bonds in some periplasmic proteins and for the assembly of the periplasmic c-type cytochromes. Acts by transferring electrons from cytoplasmic thioredoxin to the periplasm. This transfer involves a cascade of disulfide bond formation and reduction steps.</text>
</comment>
<feature type="transmembrane region" description="Helical" evidence="18">
    <location>
        <begin position="434"/>
        <end position="455"/>
    </location>
</feature>
<organism evidence="20 21">
    <name type="scientific">Paracandidimonas soli</name>
    <dbReference type="NCBI Taxonomy" id="1917182"/>
    <lineage>
        <taxon>Bacteria</taxon>
        <taxon>Pseudomonadati</taxon>
        <taxon>Pseudomonadota</taxon>
        <taxon>Betaproteobacteria</taxon>
        <taxon>Burkholderiales</taxon>
        <taxon>Alcaligenaceae</taxon>
        <taxon>Paracandidimonas</taxon>
    </lineage>
</organism>
<comment type="similarity">
    <text evidence="2 18">Belongs to the thioredoxin family. DsbD subfamily.</text>
</comment>
<keyword evidence="7 18" id="KW-0732">Signal</keyword>
<feature type="chain" id="PRO_5021054272" description="Thiol:disulfide interchange protein DsbD" evidence="18">
    <location>
        <begin position="41"/>
        <end position="650"/>
    </location>
</feature>
<keyword evidence="14 18" id="KW-1015">Disulfide bond</keyword>
<evidence type="ECO:0000256" key="14">
    <source>
        <dbReference type="ARBA" id="ARBA00023157"/>
    </source>
</evidence>
<comment type="subcellular location">
    <subcellularLocation>
        <location evidence="1 18">Cell inner membrane</location>
        <topology evidence="1 18">Multi-pass membrane protein</topology>
    </subcellularLocation>
</comment>
<feature type="transmembrane region" description="Helical" evidence="18">
    <location>
        <begin position="335"/>
        <end position="363"/>
    </location>
</feature>
<dbReference type="InterPro" id="IPR022910">
    <property type="entry name" value="Thiol_diS_interchange_DbsD"/>
</dbReference>
<dbReference type="InterPro" id="IPR035671">
    <property type="entry name" value="DsbD_gamma"/>
</dbReference>
<dbReference type="NCBIfam" id="NF001419">
    <property type="entry name" value="PRK00293.1"/>
    <property type="match status" value="1"/>
</dbReference>
<keyword evidence="6 18" id="KW-0812">Transmembrane</keyword>
<comment type="catalytic activity">
    <reaction evidence="17 18">
        <text>[protein]-dithiol + NADP(+) = [protein]-disulfide + NADPH + H(+)</text>
        <dbReference type="Rhea" id="RHEA:18753"/>
        <dbReference type="Rhea" id="RHEA-COMP:10593"/>
        <dbReference type="Rhea" id="RHEA-COMP:10594"/>
        <dbReference type="ChEBI" id="CHEBI:15378"/>
        <dbReference type="ChEBI" id="CHEBI:29950"/>
        <dbReference type="ChEBI" id="CHEBI:50058"/>
        <dbReference type="ChEBI" id="CHEBI:57783"/>
        <dbReference type="ChEBI" id="CHEBI:58349"/>
        <dbReference type="EC" id="1.8.1.8"/>
    </reaction>
</comment>
<evidence type="ECO:0000256" key="7">
    <source>
        <dbReference type="ARBA" id="ARBA00022729"/>
    </source>
</evidence>
<evidence type="ECO:0000256" key="9">
    <source>
        <dbReference type="ARBA" id="ARBA00022982"/>
    </source>
</evidence>
<evidence type="ECO:0000256" key="17">
    <source>
        <dbReference type="ARBA" id="ARBA00047804"/>
    </source>
</evidence>
<dbReference type="Pfam" id="PF11412">
    <property type="entry name" value="DsbD_N"/>
    <property type="match status" value="1"/>
</dbReference>
<keyword evidence="21" id="KW-1185">Reference proteome</keyword>
<dbReference type="Proteomes" id="UP000294692">
    <property type="component" value="Unassembled WGS sequence"/>
</dbReference>
<feature type="disulfide bond" description="Redox-active" evidence="18">
    <location>
        <begin position="141"/>
        <end position="147"/>
    </location>
</feature>
<dbReference type="EC" id="1.8.1.8" evidence="18"/>
<dbReference type="GO" id="GO:0047134">
    <property type="term" value="F:protein-disulfide reductase [NAD(P)H] activity"/>
    <property type="evidence" value="ECO:0007669"/>
    <property type="project" value="UniProtKB-UniRule"/>
</dbReference>
<dbReference type="Pfam" id="PF02683">
    <property type="entry name" value="DsbD_TM"/>
    <property type="match status" value="1"/>
</dbReference>
<keyword evidence="13 18" id="KW-0472">Membrane</keyword>
<keyword evidence="4 18" id="KW-1003">Cell membrane</keyword>
<accession>A0A4V2VSK1</accession>
<dbReference type="GO" id="GO:0017004">
    <property type="term" value="P:cytochrome complex assembly"/>
    <property type="evidence" value="ECO:0007669"/>
    <property type="project" value="UniProtKB-UniRule"/>
</dbReference>
<dbReference type="InterPro" id="IPR028250">
    <property type="entry name" value="DsbDN"/>
</dbReference>
<keyword evidence="3 18" id="KW-0813">Transport</keyword>
<dbReference type="PROSITE" id="PS51352">
    <property type="entry name" value="THIOREDOXIN_2"/>
    <property type="match status" value="1"/>
</dbReference>
<dbReference type="InterPro" id="IPR003834">
    <property type="entry name" value="Cyt_c_assmbl_TM_dom"/>
</dbReference>
<dbReference type="Gene3D" id="2.60.40.1250">
    <property type="entry name" value="Thiol:disulfide interchange protein DsbD, N-terminal domain"/>
    <property type="match status" value="1"/>
</dbReference>
<feature type="transmembrane region" description="Helical" evidence="18">
    <location>
        <begin position="257"/>
        <end position="284"/>
    </location>
</feature>
<evidence type="ECO:0000256" key="5">
    <source>
        <dbReference type="ARBA" id="ARBA00022519"/>
    </source>
</evidence>
<evidence type="ECO:0000256" key="10">
    <source>
        <dbReference type="ARBA" id="ARBA00022989"/>
    </source>
</evidence>
<feature type="transmembrane region" description="Helical" evidence="18">
    <location>
        <begin position="290"/>
        <end position="314"/>
    </location>
</feature>
<feature type="transmembrane region" description="Helical" evidence="18">
    <location>
        <begin position="410"/>
        <end position="428"/>
    </location>
</feature>
<dbReference type="GO" id="GO:0045454">
    <property type="term" value="P:cell redox homeostasis"/>
    <property type="evidence" value="ECO:0007669"/>
    <property type="project" value="TreeGrafter"/>
</dbReference>
<keyword evidence="10 18" id="KW-1133">Transmembrane helix</keyword>
<dbReference type="GO" id="GO:0005886">
    <property type="term" value="C:plasma membrane"/>
    <property type="evidence" value="ECO:0007669"/>
    <property type="project" value="UniProtKB-SubCell"/>
</dbReference>
<keyword evidence="5 18" id="KW-0997">Cell inner membrane</keyword>
<evidence type="ECO:0000256" key="8">
    <source>
        <dbReference type="ARBA" id="ARBA00022748"/>
    </source>
</evidence>
<name>A0A4V2VSK1_9BURK</name>
<reference evidence="20 21" key="1">
    <citation type="submission" date="2019-03" db="EMBL/GenBank/DDBJ databases">
        <title>Genomic Encyclopedia of Type Strains, Phase IV (KMG-IV): sequencing the most valuable type-strain genomes for metagenomic binning, comparative biology and taxonomic classification.</title>
        <authorList>
            <person name="Goeker M."/>
        </authorList>
    </citation>
    <scope>NUCLEOTIDE SEQUENCE [LARGE SCALE GENOMIC DNA]</scope>
    <source>
        <strain evidence="20 21">DSM 100048</strain>
    </source>
</reference>
<gene>
    <name evidence="18" type="primary">dsbD</name>
    <name evidence="20" type="ORF">EV686_101177</name>
</gene>
<evidence type="ECO:0000256" key="15">
    <source>
        <dbReference type="ARBA" id="ARBA00023284"/>
    </source>
</evidence>
<protein>
    <recommendedName>
        <fullName evidence="18">Thiol:disulfide interchange protein DsbD</fullName>
        <ecNumber evidence="18">1.8.1.8</ecNumber>
    </recommendedName>
    <alternativeName>
        <fullName evidence="18">Protein-disulfide reductase</fullName>
        <shortName evidence="18">Disulfide reductase</shortName>
    </alternativeName>
</protein>
<keyword evidence="12 18" id="KW-0520">NAD</keyword>
<dbReference type="EMBL" id="SMBX01000001">
    <property type="protein sequence ID" value="TCV02720.1"/>
    <property type="molecule type" value="Genomic_DNA"/>
</dbReference>